<name>A0A557SR64_9ARCH</name>
<gene>
    <name evidence="1" type="ORF">NARC_210032</name>
</gene>
<dbReference type="AlphaFoldDB" id="A0A557SR64"/>
<keyword evidence="2" id="KW-1185">Reference proteome</keyword>
<accession>A0A557SR64</accession>
<reference evidence="1 2" key="1">
    <citation type="journal article" date="2019" name="Front. Microbiol.">
        <title>Ammonia Oxidation by the Arctic Terrestrial Thaumarchaeote Candidatus Nitrosocosmicus arcticus Is Stimulated by Increasing Temperatures.</title>
        <authorList>
            <person name="Alves R.J.E."/>
            <person name="Kerou M."/>
            <person name="Zappe A."/>
            <person name="Bittner R."/>
            <person name="Abby S.S."/>
            <person name="Schmidt H.A."/>
            <person name="Pfeifer K."/>
            <person name="Schleper C."/>
        </authorList>
    </citation>
    <scope>NUCLEOTIDE SEQUENCE [LARGE SCALE GENOMIC DNA]</scope>
    <source>
        <strain evidence="1 2">Kfb</strain>
    </source>
</reference>
<protein>
    <submittedName>
        <fullName evidence="1">Uncharacterized protein</fullName>
    </submittedName>
</protein>
<proteinExistence type="predicted"/>
<evidence type="ECO:0000313" key="2">
    <source>
        <dbReference type="Proteomes" id="UP000315289"/>
    </source>
</evidence>
<dbReference type="Proteomes" id="UP000315289">
    <property type="component" value="Unassembled WGS sequence"/>
</dbReference>
<dbReference type="EMBL" id="VOAH01000021">
    <property type="protein sequence ID" value="TVP39088.1"/>
    <property type="molecule type" value="Genomic_DNA"/>
</dbReference>
<sequence>MYRLNINSRKLTSMSFLGFQMRIILVLNCIKIFTRGFQILSSYTKSIVICTIHFLLKKSIKSPMSRIQVVNLRGRTYSNKNLEIGEY</sequence>
<organism evidence="1 2">
    <name type="scientific">Candidatus Nitrosocosmicus arcticus</name>
    <dbReference type="NCBI Taxonomy" id="2035267"/>
    <lineage>
        <taxon>Archaea</taxon>
        <taxon>Nitrososphaerota</taxon>
        <taxon>Nitrososphaeria</taxon>
        <taxon>Nitrososphaerales</taxon>
        <taxon>Nitrososphaeraceae</taxon>
        <taxon>Candidatus Nitrosocosmicus</taxon>
    </lineage>
</organism>
<evidence type="ECO:0000313" key="1">
    <source>
        <dbReference type="EMBL" id="TVP39088.1"/>
    </source>
</evidence>
<comment type="caution">
    <text evidence="1">The sequence shown here is derived from an EMBL/GenBank/DDBJ whole genome shotgun (WGS) entry which is preliminary data.</text>
</comment>